<sequence length="97" mass="11047">MLPKFRNNHDTTNMMSGCGYYNLQSNMVRVMYSSSIIERICTVLSNPHLRFFTSCVVQHIPCIGNRDSKTKAANDSAVIFRDENQLYFGLITSIFTA</sequence>
<protein>
    <submittedName>
        <fullName evidence="1">Uncharacterized protein</fullName>
    </submittedName>
</protein>
<evidence type="ECO:0000313" key="2">
    <source>
        <dbReference type="Proteomes" id="UP000663891"/>
    </source>
</evidence>
<accession>A0A815CE01</accession>
<dbReference type="AlphaFoldDB" id="A0A815CE01"/>
<dbReference type="EMBL" id="CAJNON010000476">
    <property type="protein sequence ID" value="CAF1281569.1"/>
    <property type="molecule type" value="Genomic_DNA"/>
</dbReference>
<reference evidence="1" key="1">
    <citation type="submission" date="2021-02" db="EMBL/GenBank/DDBJ databases">
        <authorList>
            <person name="Nowell W R."/>
        </authorList>
    </citation>
    <scope>NUCLEOTIDE SEQUENCE</scope>
</reference>
<evidence type="ECO:0000313" key="1">
    <source>
        <dbReference type="EMBL" id="CAF1281569.1"/>
    </source>
</evidence>
<dbReference type="Proteomes" id="UP000663891">
    <property type="component" value="Unassembled WGS sequence"/>
</dbReference>
<name>A0A815CE01_9BILA</name>
<dbReference type="OrthoDB" id="10000281at2759"/>
<comment type="caution">
    <text evidence="1">The sequence shown here is derived from an EMBL/GenBank/DDBJ whole genome shotgun (WGS) entry which is preliminary data.</text>
</comment>
<proteinExistence type="predicted"/>
<organism evidence="1 2">
    <name type="scientific">Adineta steineri</name>
    <dbReference type="NCBI Taxonomy" id="433720"/>
    <lineage>
        <taxon>Eukaryota</taxon>
        <taxon>Metazoa</taxon>
        <taxon>Spiralia</taxon>
        <taxon>Gnathifera</taxon>
        <taxon>Rotifera</taxon>
        <taxon>Eurotatoria</taxon>
        <taxon>Bdelloidea</taxon>
        <taxon>Adinetida</taxon>
        <taxon>Adinetidae</taxon>
        <taxon>Adineta</taxon>
    </lineage>
</organism>
<gene>
    <name evidence="1" type="ORF">VCS650_LOCUS29996</name>
</gene>